<sequence>METTDTTDTTETTHDGPETGRPILDYPFHRPSAVEVPPVYEELRAKCPVAHVRLPSGDEGYVVTRYDDVRTVLADARFSRAATIAPGAPQLTATPPVPGSLFTTDAPEHTRLRRLVSRVFTARRVQNMRPRIQELTDGLLDGMEKLDGPVDLNTALAFPLPVMVICELLGVPFEDRDRFREWSDAFVSLTAHTPEETAAQRQQMIEYLAALVKRKREEPTDDLMGALVAAHEEEGSLNEYELIVMAATILVAGHETTVSMIGKMVLTLLRHPEHMATLRAHPEMIDHAIEELLRVNPIGDGGPLRITLEDVEVGGTVIPEGSAVLAAVCSANQDPARFTGASADEFDPTRPDAVHHLAFGHGPHFCLGAALARAELQIVISSLLNRFPGLRLAEEVDALELTTGMMVHGLTRLPVTW</sequence>
<dbReference type="PRINTS" id="PR00359">
    <property type="entry name" value="BP450"/>
</dbReference>
<keyword evidence="2" id="KW-0479">Metal-binding</keyword>
<dbReference type="PANTHER" id="PTHR46696:SF1">
    <property type="entry name" value="CYTOCHROME P450 YJIB-RELATED"/>
    <property type="match status" value="1"/>
</dbReference>
<dbReference type="RefSeq" id="WP_381080301.1">
    <property type="nucleotide sequence ID" value="NZ_JBHUDX010000021.1"/>
</dbReference>
<dbReference type="SUPFAM" id="SSF48264">
    <property type="entry name" value="Cytochrome P450"/>
    <property type="match status" value="1"/>
</dbReference>
<dbReference type="CDD" id="cd11031">
    <property type="entry name" value="Cyp158A-like"/>
    <property type="match status" value="1"/>
</dbReference>
<name>A0ABW4ILW9_9ACTN</name>
<keyword evidence="5" id="KW-1185">Reference proteome</keyword>
<feature type="compositionally biased region" description="Low complexity" evidence="3">
    <location>
        <begin position="1"/>
        <end position="10"/>
    </location>
</feature>
<evidence type="ECO:0000256" key="3">
    <source>
        <dbReference type="SAM" id="MobiDB-lite"/>
    </source>
</evidence>
<dbReference type="EMBL" id="JBHUDX010000021">
    <property type="protein sequence ID" value="MFD1658309.1"/>
    <property type="molecule type" value="Genomic_DNA"/>
</dbReference>
<dbReference type="InterPro" id="IPR001128">
    <property type="entry name" value="Cyt_P450"/>
</dbReference>
<organism evidence="4 5">
    <name type="scientific">Streptomyces caeni</name>
    <dbReference type="NCBI Taxonomy" id="2307231"/>
    <lineage>
        <taxon>Bacteria</taxon>
        <taxon>Bacillati</taxon>
        <taxon>Actinomycetota</taxon>
        <taxon>Actinomycetes</taxon>
        <taxon>Kitasatosporales</taxon>
        <taxon>Streptomycetaceae</taxon>
        <taxon>Streptomyces</taxon>
    </lineage>
</organism>
<comment type="similarity">
    <text evidence="1 2">Belongs to the cytochrome P450 family.</text>
</comment>
<evidence type="ECO:0000256" key="2">
    <source>
        <dbReference type="RuleBase" id="RU000461"/>
    </source>
</evidence>
<gene>
    <name evidence="4" type="ORF">ACFSL4_08810</name>
</gene>
<dbReference type="Pfam" id="PF00067">
    <property type="entry name" value="p450"/>
    <property type="match status" value="1"/>
</dbReference>
<keyword evidence="2" id="KW-0349">Heme</keyword>
<keyword evidence="2" id="KW-0408">Iron</keyword>
<dbReference type="Proteomes" id="UP001597261">
    <property type="component" value="Unassembled WGS sequence"/>
</dbReference>
<reference evidence="5" key="1">
    <citation type="journal article" date="2019" name="Int. J. Syst. Evol. Microbiol.">
        <title>The Global Catalogue of Microorganisms (GCM) 10K type strain sequencing project: providing services to taxonomists for standard genome sequencing and annotation.</title>
        <authorList>
            <consortium name="The Broad Institute Genomics Platform"/>
            <consortium name="The Broad Institute Genome Sequencing Center for Infectious Disease"/>
            <person name="Wu L."/>
            <person name="Ma J."/>
        </authorList>
    </citation>
    <scope>NUCLEOTIDE SEQUENCE [LARGE SCALE GENOMIC DNA]</scope>
    <source>
        <strain evidence="5">CGMCC 1.12470</strain>
    </source>
</reference>
<dbReference type="Gene3D" id="1.10.630.10">
    <property type="entry name" value="Cytochrome P450"/>
    <property type="match status" value="1"/>
</dbReference>
<keyword evidence="2" id="KW-0560">Oxidoreductase</keyword>
<dbReference type="InterPro" id="IPR002397">
    <property type="entry name" value="Cyt_P450_B"/>
</dbReference>
<comment type="caution">
    <text evidence="4">The sequence shown here is derived from an EMBL/GenBank/DDBJ whole genome shotgun (WGS) entry which is preliminary data.</text>
</comment>
<protein>
    <submittedName>
        <fullName evidence="4">Cytochrome P450</fullName>
    </submittedName>
</protein>
<evidence type="ECO:0000313" key="5">
    <source>
        <dbReference type="Proteomes" id="UP001597261"/>
    </source>
</evidence>
<keyword evidence="2" id="KW-0503">Monooxygenase</keyword>
<accession>A0ABW4ILW9</accession>
<dbReference type="PANTHER" id="PTHR46696">
    <property type="entry name" value="P450, PUTATIVE (EUROFUNG)-RELATED"/>
    <property type="match status" value="1"/>
</dbReference>
<dbReference type="PROSITE" id="PS00086">
    <property type="entry name" value="CYTOCHROME_P450"/>
    <property type="match status" value="1"/>
</dbReference>
<dbReference type="InterPro" id="IPR017972">
    <property type="entry name" value="Cyt_P450_CS"/>
</dbReference>
<feature type="region of interest" description="Disordered" evidence="3">
    <location>
        <begin position="1"/>
        <end position="28"/>
    </location>
</feature>
<evidence type="ECO:0000256" key="1">
    <source>
        <dbReference type="ARBA" id="ARBA00010617"/>
    </source>
</evidence>
<dbReference type="PRINTS" id="PR00385">
    <property type="entry name" value="P450"/>
</dbReference>
<dbReference type="InterPro" id="IPR036396">
    <property type="entry name" value="Cyt_P450_sf"/>
</dbReference>
<proteinExistence type="inferred from homology"/>
<evidence type="ECO:0000313" key="4">
    <source>
        <dbReference type="EMBL" id="MFD1658309.1"/>
    </source>
</evidence>